<feature type="compositionally biased region" description="Polar residues" evidence="1">
    <location>
        <begin position="303"/>
        <end position="312"/>
    </location>
</feature>
<feature type="compositionally biased region" description="Basic and acidic residues" evidence="1">
    <location>
        <begin position="1236"/>
        <end position="1252"/>
    </location>
</feature>
<feature type="region of interest" description="Disordered" evidence="1">
    <location>
        <begin position="294"/>
        <end position="635"/>
    </location>
</feature>
<proteinExistence type="predicted"/>
<dbReference type="InterPro" id="IPR057746">
    <property type="entry name" value="CpnT-like_N"/>
</dbReference>
<evidence type="ECO:0000313" key="4">
    <source>
        <dbReference type="Proteomes" id="UP000199147"/>
    </source>
</evidence>
<dbReference type="Gene3D" id="3.40.630.30">
    <property type="match status" value="1"/>
</dbReference>
<keyword evidence="4" id="KW-1185">Reference proteome</keyword>
<feature type="compositionally biased region" description="Basic and acidic residues" evidence="1">
    <location>
        <begin position="4382"/>
        <end position="4398"/>
    </location>
</feature>
<dbReference type="SUPFAM" id="SSF55729">
    <property type="entry name" value="Acyl-CoA N-acyltransferases (Nat)"/>
    <property type="match status" value="1"/>
</dbReference>
<name>A0A0H5RUB8_9MYCO</name>
<feature type="region of interest" description="Disordered" evidence="1">
    <location>
        <begin position="2958"/>
        <end position="2983"/>
    </location>
</feature>
<dbReference type="PROSITE" id="PS51186">
    <property type="entry name" value="GNAT"/>
    <property type="match status" value="1"/>
</dbReference>
<dbReference type="GO" id="GO:0016787">
    <property type="term" value="F:hydrolase activity"/>
    <property type="evidence" value="ECO:0007669"/>
    <property type="project" value="UniProtKB-KW"/>
</dbReference>
<dbReference type="InterPro" id="IPR000182">
    <property type="entry name" value="GNAT_dom"/>
</dbReference>
<dbReference type="SMART" id="SM00267">
    <property type="entry name" value="GGDEF"/>
    <property type="match status" value="1"/>
</dbReference>
<sequence length="5972" mass="641333">MDIEIPPDLQWVSYLAGGEWPQGSETRTRRIGEHYQAAAEAMQELIPELSRVRGETMSVLFGDTAEAAERQFAMLFDGDYTVDKLAEGVSGMGEGATNFGTEIEYSKLSIIVGLALAAAEISYCLSMSGPTYGASTAAIPVIEQTTVITIRQIVLAALRRVAAKMGELLTKTMMKRLLHETGQEAVEELAQGLLQEGIVQGIQANEGHADYRWDRFKQTAIASTVGGGAGGASAVPMGHALGPARNRISAAGKGATVMFTAGVVGNVAGTMSVGGEFDTLAILAGSTSTSIGGLKGAGLGHHPTQNNTNPAAASSEPGPTAPTGELTGLDPDGPSDLQTAAKPDADSETAPADDKTSSAATAPAAPKAAPSNTANNGSKNGVAQHESAPKQSSAGKSSTEDRTGDEHRAEEETAESDNDQSQVDDDTPATDKTDATDNDQTAEPISGHDQAQQGPEPDTGTTQNAQLSEEHDSAAAPMPVAQTAESPVTTDTAQTIDTAQAIDTGQATDSVQAETSQPDLAQPDPVQAETAAPVPQAGPPTTSQTPASTGRTEAQTATPAAKTSTPDVREENSKSPTPQAQTDKSTPTSSAVSSDAAGVPAARVQDTVATANQASSQQQEVQAPAADSRTEDSDDCADRVAQALSDRYGRQIRLAPFTSARGRPGVQLFEATGSAAQFASYADVNSVLGQMAPGSSAVLVSAWSGGPNQGGHAYLAVNDNGQLFLEDPNTGRRTPWPPGWGQDAVLRTAVGYLDPNGQAVDPFQGRPQQLVAAAAVGDVQGHPPQGDPTPDAHNDGDTSPGERWRNVVPQSMVADSALARRIPPVQIDGLRNPLGLMEAADARARSNAAWWSQLTGAEQLALIEAYPQHIGNAEGIPASARHKANTISLSESRSQLKSLRDSGHRLTRSQSKLLARLDQIDAALTRAGQLAQQSDLGGPQLLSFDHTAFGGDGRAVVSFGADPYRADSVSWHVPGQGITIDQLGAFMGDALNHLQSTTQENPEVSAASIAWIGYDTPSGLSSWRAAGQTLAREGGAILYSDIRAFNAARDTMAGDGSHFSGNHVFAHSYGTTATSYAGRDGRLANDVRTISLIGSPGTGPVRAAADFGIGDNVFVASSSRDPFTALGGRDPGSAGRVFGLGLGVDPAMNTFGGQRVTAEFSSDMDRARSRGTHNSYYRYADRAAGVRSESLANFGRIAAGHADRIDTDRHRTVDRQPRRYFGTRERTVEPAAGRPLRLDGETSTQGDRETRRPWNPRWQSEVQATGELDTRTKREIANDALDELGVKPKDIMSPADHRVSVDRAVDRARTNAHWWAGLSDAQRQALIETYPFEVGNAEGIPPMARHRANSIMLERNAARRDLMVSQRDNGIALTEAQEKFIKLMDDIESALRTAERNAVRHGIGGPYLLALDPDAFGGVGRAIVSFGADPYTAQSVSWYVPGMTTTIERLGTIMRRAFNQLRSTQQENPDLSAASITYLGYQPPGSWDPRVGFQRMARNGGQIFASDIASFNVGRDVFTGDGSHFSGNHVFAHSYGSTTVSHAGHGRRLADHVQTITLIGSPGAGPLRTAADFGIGDNVFVAASSRDRTTGLGGEHAGDRGRTIRRMGQGIDPAMDIFGARRITSEFPVALDHRGAGSRMTHSLYWAYMDPGTLQVRSESLANFGRIAAGRADQVHTEGHRTLHQRNRRLFGGTREQTVEPATGRPLRLTDDPTSNHSVEGRHFWNPRFRNSPAEVSEAQVPVDNTTDVARAAQELPAAESSDVEQTAVPDRVVADVALAERGIKAADLMSPADHKVPVDQAVDRARANAHWWAGLSETQQQALIKTYPHEVGNAEGIPPKARHDANSKMLRRYLDHRDLLLSRRENGVALNKFESNYIDLMHDIESGLRSAQRNATRLNVDGPFLLALDPQAFGGVGRAIVSFGADPYTAQSVSWYVPGMTTTIGKLRAMTMRAANLLQSTLQENPGLSAAAITYIGYQAPGSWDPRVGFQRMAQNGGQIFASDIAAFNVGRDVFTGDGSHFSGNHIFAHSYGSTTVSHAGYGRRLAGQVETITLIGSPGAGPLRTAADFGIGDNVFVAASSRDRTTGLGGERRGDRGRTIRQMGQGIDPAMDIFEARRITAEFPAARDHMGAGSRMTHSLYWSYLDPGTLQIRSESLTNFGRIAAGHANQVDTEGRRTLDERRRPLVGGMRQQTVEPALGRPLQLADDPGAHHSVHGRNRWNPNFLRSTNCAYAVAEELSVRYGRDITVEAPLSPRGVPARSLFEAVGSAARFSSYAEVEAALRRLGPGSSAVLASRWRGRGQGGHAYLAVNDGGTIYLLDPHSGQRSGWPPHWGRDAVGRTAVGYLDADGVAVNPLDGNIRRQLLDADAVGHVQGDHTTTADEAIAKDALRQRTPAVQPDELRNPLGVPEEAAARARNNATWWAGLSETQKQALIETYPEHIGNAEGIPAAARDAANRNVLQELRDRADLVQTKIDQFERPSRAERKFLAKVNQLDRALDKARADAERAGEDGPLLLAFDPQEFGGDGRVLLSFGHDPYSADSVSWHVPGVQTTMHSLLGFYSHSALNHLQSVRAENPGLKAASIAWIGYDAPSGRKMWRAAGHGFARTGGDILHSDITAFNAVHESSSNGTVFAGNHVFGYSYGSTTTGYAGRDGRLGDHVSTVTLVGSPGAGPITHASEFGLGDNVFAASSSRDVVTALGGRTPESSGRILGVGLGVDPAMHAFGAVRVTAEFPAGMNHLHTGGTHHAYFLHANSTGRSESLVNLGRIAAGRSDRVAIEPHRTAEGRHTVEPAAGSSVRRIWNLPWRSGQNCAQGVAQELSAMYGREVQLATQPTRTGVPARALFEAVGTDATFATYAEVEQRLRELGDGASAVLASRWSGGRGGGHAYLAVNVGGDIRLVDPHRGRSGWPPHWGQDAVSRTAVGYLDPTGNPVGRSAVDAPLRLTAADEVGHVRGHRDNPDFGRRQAEYRSQDPANRPVDSRYAQALDEVVDSRDPGAVRQLAQDLSGNYGPHRVQLQGEIVGGEVILTGKIFHGDTEIGTVQRRFERDSDGNLVAYHTGLVIKEEFEHLRGQGFSKAVTAELERYYVDSGVDRIELKSHDTGSNAWARRGFTWDPDPRRLAESLGSIKSAAGRLAPRLSPEGRAALADMVARLEPGHPRLPEPVEVATLATAAEPKLGRDLLQDTGVNFVRHMPVAEDRVQPDTGLISRVQRWLGLGGQQSSTQNCAHGVAAELTQRYERPYRVDVQASRTGVPAWALFRAVGSTAQFTSYDDVTATLQDLGDGSSAVLASRWAGDRQGGHAYLAVNDGGQIYLVDPHTGKRSGWPPHWGQQAVDRTAVGYLDADGAAVRPLQQAPLHVSLGVADGIGDVRGHAADNDFPARQQAYRAQDPATRQVDATYAEPLGEIVDSLDAAQVRQFGDDLSGVYGPYRLDVFRAIADQDTGEVIIGGLIFSGDQEVGFTQQTYIRDRDGNLVAQQNVVDIPDPAFRGQGFSKALRAQLEPYYAASGVDRVELRTEQDGGYAWARQGFGWNPDPAKLQASLNNVRNSAVRLRDHVSPEAQALLDDVIGRLHPGRSDLPEPIDLAALTTSQEPHLGRDLLTDTFWSGVKYFGAADAIGDVQGLPEYRDQDPATRTADTRYAEPLGDVITETGDQVQAQRFAKDLSGAYGPYRVQFKAEALPSAVQLNGEIFHGDKRIGEIERIFIRDDTGQLVAHHNEIKIENKELRGKGFSKAFLSEFDQYYARSGVDRIELLAVWDGAYAWARRGFSWDLRTDELQESLDSVKVAAQRLLRSANSEARVVLEEVIGRLEPGHPRLPEPVDLANLTAPGHPELGREMLRRTSWYGVKYVDETPRYRSPDDVELAGFWDRIGQLDQGALSAEALADAVYRSVAMDTVTGFYEGRVSGFKTSEVLRAQQHVADTNDSAFFVSADIANLRGLNQASADRTEANAHFSGLSAAFLAALEESGADVVPMRIGGDELGAVVVGDIDEMAIESAIAEVRARAQQYAQQHGLADIPHPKHPGQPEYNGVGLHVGYAAIQPDLDVRDIFDDADLGVDRSKTRRSDVTGGPRRAAGVDGSEPGGEAAPGRGDGTRTGPQAAGGEGQVAGRASAEGQPGQRLSDRTRYQQPEEVKRDSFLARATQLGAEGRSGLQGLYEPLGRDEVSGFYDGRASEFKTGEVARARQWVAETGGSGVLISAQLENLSGLNAHVQNRAEVANAHYRAITQIFRTEIEATGATVVPMRTSGDRFDAVVIGAVDVTDIDAALARIDSRTAAYAQAEGLSDITNPSNAGRPGVRLFFGSSDLTVHGSVDEVIQAAERQMFGRQDAGDPRRVPEPDVDIPSPRRPHTAADSVGDVQGLPNDSEFVARQQEYRDQDPVTRQADSRYAEPVGDVVDNASDPQRVQQLAKDLSGVYGPFRVELQRVPDEATGIAGYIRSDGKQVGIIYWSYHRDATGNLVAFHGMIEITSASHRGKGFSKALAKQLEPYYAYSGVDRIEMEAAWDGAYAWASWGFSWAPDPAKLQDSLNSIKSSAQRLRAQVGPEAQVVLDEVIQRLDPDHPRLPEPIDLARLTAPGHPDLGQRLLTNTNWHAVRYLDNDGREAIGDVRGHPGGNETPAAAGQELPAPAQNCAHGVADALSERYGREFRVAAEPSRTGVPARALYEAVGSASRFATYDQVAETLRQLGDGSSAVLASRWRGGRSGGHAYLAVNDGGEIYLLDPTTGERTGWPPHWGQAAVDRTAVGYLDADGDAVNPLHDVPLRLGTAESVGDVQGLPAEASSPEQIAREALAQRNPAVEAAELVRPTGDGPLAVERAQANAVWWKGLSVDQQQALIETYPGQIGNAEGIPPMTAHEANSRAMQDWLAKGREMQSKLDNGVRLGWEKHLEMLRAKAVGDALERATQAARRAGIDGPYLLRFDPDAHRGAGVAVVGFGVDPYLAEAVSWHIPGRGMTIQELGPAMGSALNHAMSVVLESPTASAASMAWIGYDTMADDAPQAGGENFHSDVSGFNAARDAWSGGERFSNNHVFGHCQGSAVAGYAGEGGRLSGEVRTVTLFGSPGLGPMNHAGEFGRGVDVYVASSSTDVFTWRGGATPGSTGSPDGGYGVDPAMDFFGAQRIAAEFPLVVMTQAGDYDIHNFYYKFVDKAAGVRNESLANFGRIATGHSERVGLEGHRSVVSEGGQETKVRDPAAARSVRLEDLRLPDADPADNCAYGVAHVVSQRYGRDVRIDTPVTATGVPARSLFEAVGSRADFATYAEVSDRLAQLGPGSSAVLTSRWAGVRQGGHAYLAVNDGGEIYLIDSRTGQRSGWPPHWGQTAVDRTAVGYLDEHGHAVAPLGDPSSQLAHADDVGDVRGLPDPEFLQRQQEYRDQRSDTREVDARYAEPLAELVDDPDPARGQRFADDLSGVYGRFRVELEASAVPGSDMVAISGVIFDGDTEVGALDWSFSRDEDGKLVAYNGLVSLDEEYRGRGFSKAVLAQFEPYFVRSGVDRIELTSDWQGSNAWARRGFTWAPDLYRLQGALDQIKIRAQDLRQQVSAEGEVELDEMVERLEIGHPRFPEPVDLAILATEEEPDLGRQLLENTSIDFVKYLPSAPVDPLAPLGLPPHQPGTLSDGQAITAFADGEVRLRELNEELVRNGATAEERARQLAEARNVLRSWAYDLMSNRIAAEWLSTNTANPTFDELVARNEERGMTGDAVYDAIVETATHSRLVPGSLSDIETGAVYSQFELGMRALNEQMIRDEVSAEDRARTLSGLRSSLRAWTRELMENRPAADWLSANESAPTFEDLTARYEAKGLTGDDVYQAIIDGATHSHYAAGTLSDEETRTVYTTFELRMRELREQLLRDGVGAEERARILYGMRATIRSWTRSLMEDRRLAEWLNDNEPNPTFDELVAKNRAKGLEGDEIYEAIVASSTRSRGSVNAELGIDPDNPPELPPMRGPTDLPLPGAEEDSP</sequence>
<protein>
    <submittedName>
        <fullName evidence="3">Alpha/beta hydrolase</fullName>
    </submittedName>
</protein>
<dbReference type="InterPro" id="IPR016181">
    <property type="entry name" value="Acyl_CoA_acyltransferase"/>
</dbReference>
<feature type="compositionally biased region" description="Basic and acidic residues" evidence="1">
    <location>
        <begin position="398"/>
        <end position="411"/>
    </location>
</feature>
<evidence type="ECO:0000256" key="1">
    <source>
        <dbReference type="SAM" id="MobiDB-lite"/>
    </source>
</evidence>
<feature type="compositionally biased region" description="Basic and acidic residues" evidence="1">
    <location>
        <begin position="4338"/>
        <end position="4347"/>
    </location>
</feature>
<feature type="region of interest" description="Disordered" evidence="1">
    <location>
        <begin position="1692"/>
        <end position="1726"/>
    </location>
</feature>
<reference evidence="4" key="1">
    <citation type="submission" date="2015-07" db="EMBL/GenBank/DDBJ databases">
        <authorList>
            <person name="Urmite Genomes"/>
        </authorList>
    </citation>
    <scope>NUCLEOTIDE SEQUENCE [LARGE SCALE GENOMIC DNA]</scope>
    <source>
        <strain evidence="4">type strain: ATCC 49404</strain>
    </source>
</reference>
<feature type="compositionally biased region" description="Polar residues" evidence="1">
    <location>
        <begin position="539"/>
        <end position="566"/>
    </location>
</feature>
<gene>
    <name evidence="3" type="ORF">BN2156_04632</name>
</gene>
<feature type="compositionally biased region" description="Polar residues" evidence="1">
    <location>
        <begin position="607"/>
        <end position="621"/>
    </location>
</feature>
<feature type="compositionally biased region" description="Pro residues" evidence="1">
    <location>
        <begin position="5948"/>
        <end position="5957"/>
    </location>
</feature>
<feature type="compositionally biased region" description="Low complexity" evidence="1">
    <location>
        <begin position="357"/>
        <end position="376"/>
    </location>
</feature>
<dbReference type="OrthoDB" id="5969911at2"/>
<organism evidence="3 4">
    <name type="scientific">Mycolicibacterium neworleansense</name>
    <dbReference type="NCBI Taxonomy" id="146018"/>
    <lineage>
        <taxon>Bacteria</taxon>
        <taxon>Bacillati</taxon>
        <taxon>Actinomycetota</taxon>
        <taxon>Actinomycetes</taxon>
        <taxon>Mycobacteriales</taxon>
        <taxon>Mycobacteriaceae</taxon>
        <taxon>Mycolicibacterium</taxon>
    </lineage>
</organism>
<accession>A0A0H5RUB8</accession>
<feature type="compositionally biased region" description="Polar residues" evidence="1">
    <location>
        <begin position="574"/>
        <end position="593"/>
    </location>
</feature>
<feature type="compositionally biased region" description="Basic and acidic residues" evidence="1">
    <location>
        <begin position="4130"/>
        <end position="4145"/>
    </location>
</feature>
<feature type="region of interest" description="Disordered" evidence="1">
    <location>
        <begin position="5931"/>
        <end position="5972"/>
    </location>
</feature>
<feature type="domain" description="N-acetyltransferase" evidence="2">
    <location>
        <begin position="5387"/>
        <end position="5543"/>
    </location>
</feature>
<feature type="region of interest" description="Disordered" evidence="1">
    <location>
        <begin position="4069"/>
        <end position="4145"/>
    </location>
</feature>
<keyword evidence="3" id="KW-0378">Hydrolase</keyword>
<dbReference type="InterPro" id="IPR000160">
    <property type="entry name" value="GGDEF_dom"/>
</dbReference>
<feature type="region of interest" description="Disordered" evidence="1">
    <location>
        <begin position="4334"/>
        <end position="4411"/>
    </location>
</feature>
<feature type="compositionally biased region" description="Acidic residues" evidence="1">
    <location>
        <begin position="412"/>
        <end position="428"/>
    </location>
</feature>
<dbReference type="Pfam" id="PF25547">
    <property type="entry name" value="WXG100_2"/>
    <property type="match status" value="1"/>
</dbReference>
<feature type="region of interest" description="Disordered" evidence="1">
    <location>
        <begin position="778"/>
        <end position="804"/>
    </location>
</feature>
<feature type="compositionally biased region" description="Polar residues" evidence="1">
    <location>
        <begin position="449"/>
        <end position="467"/>
    </location>
</feature>
<feature type="compositionally biased region" description="Basic and acidic residues" evidence="1">
    <location>
        <begin position="790"/>
        <end position="804"/>
    </location>
</feature>
<dbReference type="RefSeq" id="WP_090517179.1">
    <property type="nucleotide sequence ID" value="NZ_CWKH01000002.1"/>
</dbReference>
<evidence type="ECO:0000313" key="3">
    <source>
        <dbReference type="EMBL" id="CRZ17740.1"/>
    </source>
</evidence>
<dbReference type="STRING" id="146018.BN2156_04632"/>
<evidence type="ECO:0000259" key="2">
    <source>
        <dbReference type="PROSITE" id="PS51186"/>
    </source>
</evidence>
<feature type="compositionally biased region" description="Polar residues" evidence="1">
    <location>
        <begin position="505"/>
        <end position="519"/>
    </location>
</feature>
<feature type="compositionally biased region" description="Basic and acidic residues" evidence="1">
    <location>
        <begin position="2958"/>
        <end position="2977"/>
    </location>
</feature>
<dbReference type="InterPro" id="IPR028908">
    <property type="entry name" value="Tox-PL_dom"/>
</dbReference>
<dbReference type="CDD" id="cd04301">
    <property type="entry name" value="NAT_SF"/>
    <property type="match status" value="1"/>
</dbReference>
<dbReference type="Pfam" id="PF15644">
    <property type="entry name" value="Gln_amidase"/>
    <property type="match status" value="6"/>
</dbReference>
<feature type="compositionally biased region" description="Low complexity" evidence="1">
    <location>
        <begin position="489"/>
        <end position="504"/>
    </location>
</feature>
<dbReference type="GO" id="GO:0016747">
    <property type="term" value="F:acyltransferase activity, transferring groups other than amino-acyl groups"/>
    <property type="evidence" value="ECO:0007669"/>
    <property type="project" value="InterPro"/>
</dbReference>
<feature type="region of interest" description="Disordered" evidence="1">
    <location>
        <begin position="1224"/>
        <end position="1255"/>
    </location>
</feature>
<dbReference type="EMBL" id="CWKH01000002">
    <property type="protein sequence ID" value="CRZ17740.1"/>
    <property type="molecule type" value="Genomic_DNA"/>
</dbReference>
<dbReference type="Proteomes" id="UP000199147">
    <property type="component" value="Unassembled WGS sequence"/>
</dbReference>